<keyword evidence="2" id="KW-1185">Reference proteome</keyword>
<dbReference type="EMBL" id="CP006254">
    <property type="protein sequence ID" value="AGT33534.1"/>
    <property type="molecule type" value="Genomic_DNA"/>
</dbReference>
<sequence>MFLDEPSSFTIRFPFLAAADFRFLTVGLRKRLGREYIRRDNPVADALLSKMRYNERVAVKREFLRLSVRLELDEAKQRLLVGLFETYLRLSEEEERQL</sequence>
<dbReference type="HOGENOM" id="CLU_2329728_0_0_9"/>
<dbReference type="STRING" id="1921421.M493_16610"/>
<name>S5Z3A0_GEOG3</name>
<evidence type="ECO:0000313" key="2">
    <source>
        <dbReference type="Proteomes" id="UP000015500"/>
    </source>
</evidence>
<protein>
    <submittedName>
        <fullName evidence="1">Uncharacterized protein</fullName>
    </submittedName>
</protein>
<dbReference type="Proteomes" id="UP000015500">
    <property type="component" value="Chromosome"/>
</dbReference>
<dbReference type="PATRIC" id="fig|1345697.3.peg.3271"/>
<reference evidence="1 2" key="1">
    <citation type="journal article" date="2014" name="Genome Announc.">
        <title>Complete Genome Sequence of the Thermophilic Polychlorinated Biphenyl Degrader Geobacillus sp. Strain JF8 (NBRC 109937).</title>
        <authorList>
            <person name="Shintani M."/>
            <person name="Ohtsubo Y."/>
            <person name="Fukuda K."/>
            <person name="Hosoyama A."/>
            <person name="Ohji S."/>
            <person name="Yamazoe A."/>
            <person name="Fujita N."/>
            <person name="Nagata Y."/>
            <person name="Tsuda M."/>
            <person name="Hatta T."/>
            <person name="Kimbara K."/>
        </authorList>
    </citation>
    <scope>NUCLEOTIDE SEQUENCE [LARGE SCALE GENOMIC DNA]</scope>
    <source>
        <strain evidence="1 2">JF8</strain>
    </source>
</reference>
<proteinExistence type="predicted"/>
<dbReference type="KEGG" id="gjf:M493_16610"/>
<evidence type="ECO:0000313" key="1">
    <source>
        <dbReference type="EMBL" id="AGT33534.1"/>
    </source>
</evidence>
<organism evidence="1 2">
    <name type="scientific">Geobacillus genomosp. 3</name>
    <dbReference type="NCBI Taxonomy" id="1921421"/>
    <lineage>
        <taxon>Bacteria</taxon>
        <taxon>Bacillati</taxon>
        <taxon>Bacillota</taxon>
        <taxon>Bacilli</taxon>
        <taxon>Bacillales</taxon>
        <taxon>Anoxybacillaceae</taxon>
        <taxon>Geobacillus</taxon>
    </lineage>
</organism>
<gene>
    <name evidence="1" type="ORF">M493_16610</name>
</gene>
<dbReference type="AlphaFoldDB" id="S5Z3A0"/>
<accession>S5Z3A0</accession>